<protein>
    <submittedName>
        <fullName evidence="2">Uncharacterized protein</fullName>
    </submittedName>
</protein>
<sequence>ERFFCDDFLLARSIDCIMTSPNYSDPSRAVTYVAPEQAQSDQKPPMQPHEQIN</sequence>
<proteinExistence type="predicted"/>
<comment type="caution">
    <text evidence="2">The sequence shown here is derived from an EMBL/GenBank/DDBJ whole genome shotgun (WGS) entry which is preliminary data.</text>
</comment>
<dbReference type="Proteomes" id="UP000663881">
    <property type="component" value="Unassembled WGS sequence"/>
</dbReference>
<feature type="non-terminal residue" evidence="2">
    <location>
        <position position="1"/>
    </location>
</feature>
<evidence type="ECO:0000256" key="1">
    <source>
        <dbReference type="SAM" id="MobiDB-lite"/>
    </source>
</evidence>
<organism evidence="2 3">
    <name type="scientific">Adineta steineri</name>
    <dbReference type="NCBI Taxonomy" id="433720"/>
    <lineage>
        <taxon>Eukaryota</taxon>
        <taxon>Metazoa</taxon>
        <taxon>Spiralia</taxon>
        <taxon>Gnathifera</taxon>
        <taxon>Rotifera</taxon>
        <taxon>Eurotatoria</taxon>
        <taxon>Bdelloidea</taxon>
        <taxon>Adinetida</taxon>
        <taxon>Adinetidae</taxon>
        <taxon>Adineta</taxon>
    </lineage>
</organism>
<gene>
    <name evidence="2" type="ORF">OKA104_LOCUS50679</name>
</gene>
<accession>A0A820NG69</accession>
<reference evidence="2" key="1">
    <citation type="submission" date="2021-02" db="EMBL/GenBank/DDBJ databases">
        <authorList>
            <person name="Nowell W R."/>
        </authorList>
    </citation>
    <scope>NUCLEOTIDE SEQUENCE</scope>
</reference>
<name>A0A820NG69_9BILA</name>
<dbReference type="EMBL" id="CAJOAY010025945">
    <property type="protein sequence ID" value="CAF4387202.1"/>
    <property type="molecule type" value="Genomic_DNA"/>
</dbReference>
<dbReference type="AlphaFoldDB" id="A0A820NG69"/>
<feature type="region of interest" description="Disordered" evidence="1">
    <location>
        <begin position="34"/>
        <end position="53"/>
    </location>
</feature>
<evidence type="ECO:0000313" key="2">
    <source>
        <dbReference type="EMBL" id="CAF4387202.1"/>
    </source>
</evidence>
<evidence type="ECO:0000313" key="3">
    <source>
        <dbReference type="Proteomes" id="UP000663881"/>
    </source>
</evidence>